<dbReference type="InterPro" id="IPR043129">
    <property type="entry name" value="ATPase_NBD"/>
</dbReference>
<dbReference type="Pfam" id="PF11104">
    <property type="entry name" value="PilM_2"/>
    <property type="match status" value="1"/>
</dbReference>
<comment type="caution">
    <text evidence="1">The sequence shown here is derived from an EMBL/GenBank/DDBJ whole genome shotgun (WGS) entry which is preliminary data.</text>
</comment>
<dbReference type="SUPFAM" id="SSF53067">
    <property type="entry name" value="Actin-like ATPase domain"/>
    <property type="match status" value="1"/>
</dbReference>
<dbReference type="RefSeq" id="WP_419152329.1">
    <property type="nucleotide sequence ID" value="NZ_JAUSTR010000010.1"/>
</dbReference>
<evidence type="ECO:0000313" key="2">
    <source>
        <dbReference type="Proteomes" id="UP001225646"/>
    </source>
</evidence>
<dbReference type="Proteomes" id="UP001225646">
    <property type="component" value="Unassembled WGS sequence"/>
</dbReference>
<dbReference type="Gene3D" id="3.30.1490.300">
    <property type="match status" value="1"/>
</dbReference>
<dbReference type="EMBL" id="JAUSTR010000010">
    <property type="protein sequence ID" value="MDQ0163157.1"/>
    <property type="molecule type" value="Genomic_DNA"/>
</dbReference>
<name>A0ABT9VQL4_9BACI</name>
<dbReference type="InterPro" id="IPR005883">
    <property type="entry name" value="PilM"/>
</dbReference>
<evidence type="ECO:0000313" key="1">
    <source>
        <dbReference type="EMBL" id="MDQ0163157.1"/>
    </source>
</evidence>
<keyword evidence="2" id="KW-1185">Reference proteome</keyword>
<proteinExistence type="predicted"/>
<dbReference type="Gene3D" id="3.30.420.40">
    <property type="match status" value="2"/>
</dbReference>
<reference evidence="1 2" key="1">
    <citation type="submission" date="2023-07" db="EMBL/GenBank/DDBJ databases">
        <title>Genomic Encyclopedia of Type Strains, Phase IV (KMG-IV): sequencing the most valuable type-strain genomes for metagenomic binning, comparative biology and taxonomic classification.</title>
        <authorList>
            <person name="Goeker M."/>
        </authorList>
    </citation>
    <scope>NUCLEOTIDE SEQUENCE [LARGE SCALE GENOMIC DNA]</scope>
    <source>
        <strain evidence="1 2">DSM 19092</strain>
    </source>
</reference>
<gene>
    <name evidence="1" type="ORF">J2S06_002235</name>
</gene>
<organism evidence="1 2">
    <name type="scientific">Aeribacillus alveayuensis</name>
    <dbReference type="NCBI Taxonomy" id="279215"/>
    <lineage>
        <taxon>Bacteria</taxon>
        <taxon>Bacillati</taxon>
        <taxon>Bacillota</taxon>
        <taxon>Bacilli</taxon>
        <taxon>Bacillales</taxon>
        <taxon>Bacillaceae</taxon>
        <taxon>Aeribacillus</taxon>
    </lineage>
</organism>
<sequence length="330" mass="38920">MRFPSFLTKSKFVNLEIKDYVIRFAEIKNHSPLVVSHFGERHVPKGIIENGHIIDEQSFSKILGECIKSWHLKRKFVRFIVPDSSVIIRKVEIPAHIPNDEIQGHLFFELDHTIHLPFEQPVLDAILLNETEEKKDVLLVAAPNDVVQTISNYLRDYKTNPVVADISPMCQYRLFHQFELTNEIDHFLLVQFDMTSVTVSIFDHHRPIFMQQFQIPYRKDVWNPELSDHGKVIDFTKCEQEQILEAIQDIFMEIDRIFRFYQYSLHNGLQEITKLLLSGDHPYFSQILHEIRNRYTIPVTVIPEEFTFNNQQLIEQKYYNVLGLGIREGI</sequence>
<accession>A0ABT9VQL4</accession>
<protein>
    <submittedName>
        <fullName evidence="1">Type IV pilus assembly protein PilM</fullName>
    </submittedName>
</protein>